<reference evidence="2 3" key="1">
    <citation type="submission" date="2018-03" db="EMBL/GenBank/DDBJ databases">
        <title>Draft Genome Sequences of the Obligatory Marine Myxobacteria Enhygromyxa salina SWB005.</title>
        <authorList>
            <person name="Poehlein A."/>
            <person name="Moghaddam J.A."/>
            <person name="Harms H."/>
            <person name="Alanjari M."/>
            <person name="Koenig G.M."/>
            <person name="Daniel R."/>
            <person name="Schaeberle T.F."/>
        </authorList>
    </citation>
    <scope>NUCLEOTIDE SEQUENCE [LARGE SCALE GENOMIC DNA]</scope>
    <source>
        <strain evidence="2 3">SWB005</strain>
    </source>
</reference>
<evidence type="ECO:0000313" key="3">
    <source>
        <dbReference type="Proteomes" id="UP000237968"/>
    </source>
</evidence>
<gene>
    <name evidence="2" type="ORF">ENSA5_32820</name>
</gene>
<accession>A0A2S9XXI9</accession>
<dbReference type="AlphaFoldDB" id="A0A2S9XXI9"/>
<keyword evidence="1" id="KW-1133">Transmembrane helix</keyword>
<proteinExistence type="predicted"/>
<keyword evidence="1" id="KW-0472">Membrane</keyword>
<feature type="transmembrane region" description="Helical" evidence="1">
    <location>
        <begin position="46"/>
        <end position="68"/>
    </location>
</feature>
<dbReference type="EMBL" id="PVNK01000152">
    <property type="protein sequence ID" value="PRP97589.1"/>
    <property type="molecule type" value="Genomic_DNA"/>
</dbReference>
<feature type="transmembrane region" description="Helical" evidence="1">
    <location>
        <begin position="74"/>
        <end position="92"/>
    </location>
</feature>
<keyword evidence="3" id="KW-1185">Reference proteome</keyword>
<sequence>MTTRVESAKVPAVSRALVSVRDRFEATPRSLDDDELTRMARGDRGCLGDLLSGVGAVGLVAAVILGAMDKISFSWTYAGIGLWIGGFVWGTISQSRSGKLRAQALESGPLVLGVVLRSDEWLRRPGKRVGRAVVLFCLDDERRFDRAWLERAAAAVDAGFDRSGGPDLVPLRALIVDRDAFGIHLVPEALLAELGAGDDRPSRVYLASVHVHPERLEGGYLGGDDDREAGELDVDIDAPSRAPSVVAIVDPDHGFIEQVPRRPAAAPSQADE</sequence>
<protein>
    <submittedName>
        <fullName evidence="2">Uncharacterized protein</fullName>
    </submittedName>
</protein>
<organism evidence="2 3">
    <name type="scientific">Enhygromyxa salina</name>
    <dbReference type="NCBI Taxonomy" id="215803"/>
    <lineage>
        <taxon>Bacteria</taxon>
        <taxon>Pseudomonadati</taxon>
        <taxon>Myxococcota</taxon>
        <taxon>Polyangia</taxon>
        <taxon>Nannocystales</taxon>
        <taxon>Nannocystaceae</taxon>
        <taxon>Enhygromyxa</taxon>
    </lineage>
</organism>
<comment type="caution">
    <text evidence="2">The sequence shown here is derived from an EMBL/GenBank/DDBJ whole genome shotgun (WGS) entry which is preliminary data.</text>
</comment>
<evidence type="ECO:0000313" key="2">
    <source>
        <dbReference type="EMBL" id="PRP97589.1"/>
    </source>
</evidence>
<keyword evidence="1" id="KW-0812">Transmembrane</keyword>
<evidence type="ECO:0000256" key="1">
    <source>
        <dbReference type="SAM" id="Phobius"/>
    </source>
</evidence>
<dbReference type="Proteomes" id="UP000237968">
    <property type="component" value="Unassembled WGS sequence"/>
</dbReference>
<name>A0A2S9XXI9_9BACT</name>